<dbReference type="InterPro" id="IPR005471">
    <property type="entry name" value="Tscrpt_reg_IclR_N"/>
</dbReference>
<evidence type="ECO:0000259" key="4">
    <source>
        <dbReference type="PROSITE" id="PS51078"/>
    </source>
</evidence>
<name>A0A6V8MVA7_9BACT</name>
<comment type="caution">
    <text evidence="5">The sequence shown here is derived from an EMBL/GenBank/DDBJ whole genome shotgun (WGS) entry which is preliminary data.</text>
</comment>
<evidence type="ECO:0000256" key="2">
    <source>
        <dbReference type="ARBA" id="ARBA00023125"/>
    </source>
</evidence>
<feature type="domain" description="IclR-ED" evidence="4">
    <location>
        <begin position="96"/>
        <end position="276"/>
    </location>
</feature>
<reference evidence="6" key="1">
    <citation type="submission" date="2020-06" db="EMBL/GenBank/DDBJ databases">
        <title>Draft genomic sequecing of Geomonas sp. Red736.</title>
        <authorList>
            <person name="Itoh H."/>
            <person name="Xu Z.X."/>
            <person name="Ushijima N."/>
            <person name="Masuda Y."/>
            <person name="Shiratori Y."/>
            <person name="Senoo K."/>
        </authorList>
    </citation>
    <scope>NUCLEOTIDE SEQUENCE [LARGE SCALE GENOMIC DNA]</scope>
    <source>
        <strain evidence="6">Red736</strain>
    </source>
</reference>
<organism evidence="5 6">
    <name type="scientific">Geomonas paludis</name>
    <dbReference type="NCBI Taxonomy" id="2740185"/>
    <lineage>
        <taxon>Bacteria</taxon>
        <taxon>Pseudomonadati</taxon>
        <taxon>Thermodesulfobacteriota</taxon>
        <taxon>Desulfuromonadia</taxon>
        <taxon>Geobacterales</taxon>
        <taxon>Geobacteraceae</taxon>
        <taxon>Geomonas</taxon>
    </lineage>
</organism>
<dbReference type="InterPro" id="IPR050707">
    <property type="entry name" value="HTH_MetabolicPath_Reg"/>
</dbReference>
<dbReference type="InterPro" id="IPR036388">
    <property type="entry name" value="WH-like_DNA-bd_sf"/>
</dbReference>
<dbReference type="Gene3D" id="3.30.450.40">
    <property type="match status" value="1"/>
</dbReference>
<keyword evidence="1" id="KW-0805">Transcription regulation</keyword>
<dbReference type="RefSeq" id="WP_183346840.1">
    <property type="nucleotide sequence ID" value="NZ_BLXY01000002.1"/>
</dbReference>
<protein>
    <submittedName>
        <fullName evidence="5">IclR family transcriptional regulator</fullName>
    </submittedName>
</protein>
<dbReference type="Pfam" id="PF09339">
    <property type="entry name" value="HTH_IclR"/>
    <property type="match status" value="1"/>
</dbReference>
<dbReference type="Proteomes" id="UP000568888">
    <property type="component" value="Unassembled WGS sequence"/>
</dbReference>
<dbReference type="PROSITE" id="PS51078">
    <property type="entry name" value="ICLR_ED"/>
    <property type="match status" value="1"/>
</dbReference>
<evidence type="ECO:0000313" key="6">
    <source>
        <dbReference type="Proteomes" id="UP000568888"/>
    </source>
</evidence>
<evidence type="ECO:0000256" key="3">
    <source>
        <dbReference type="ARBA" id="ARBA00023163"/>
    </source>
</evidence>
<dbReference type="EMBL" id="BLXY01000002">
    <property type="protein sequence ID" value="GFO64030.1"/>
    <property type="molecule type" value="Genomic_DNA"/>
</dbReference>
<keyword evidence="2" id="KW-0238">DNA-binding</keyword>
<dbReference type="AlphaFoldDB" id="A0A6V8MVA7"/>
<dbReference type="Gene3D" id="1.10.10.10">
    <property type="entry name" value="Winged helix-like DNA-binding domain superfamily/Winged helix DNA-binding domain"/>
    <property type="match status" value="1"/>
</dbReference>
<dbReference type="PANTHER" id="PTHR30136">
    <property type="entry name" value="HELIX-TURN-HELIX TRANSCRIPTIONAL REGULATOR, ICLR FAMILY"/>
    <property type="match status" value="1"/>
</dbReference>
<dbReference type="GO" id="GO:0003677">
    <property type="term" value="F:DNA binding"/>
    <property type="evidence" value="ECO:0007669"/>
    <property type="project" value="UniProtKB-KW"/>
</dbReference>
<dbReference type="PANTHER" id="PTHR30136:SF24">
    <property type="entry name" value="HTH-TYPE TRANSCRIPTIONAL REPRESSOR ALLR"/>
    <property type="match status" value="1"/>
</dbReference>
<dbReference type="InterPro" id="IPR014757">
    <property type="entry name" value="Tscrpt_reg_IclR_C"/>
</dbReference>
<accession>A0A6V8MVA7</accession>
<dbReference type="InterPro" id="IPR029016">
    <property type="entry name" value="GAF-like_dom_sf"/>
</dbReference>
<dbReference type="InterPro" id="IPR036390">
    <property type="entry name" value="WH_DNA-bd_sf"/>
</dbReference>
<dbReference type="GO" id="GO:0003700">
    <property type="term" value="F:DNA-binding transcription factor activity"/>
    <property type="evidence" value="ECO:0007669"/>
    <property type="project" value="TreeGrafter"/>
</dbReference>
<sequence length="279" mass="30783">MERENGELSTDELQKAVELLEIVAARGKGCSLSALARQAGITPYRARLLLALLEDKGLVQCAIQSGKYDESRARKLARTLLHNVRNSSVLGPVVRSVLSEHDDELEVTILKDARPVLEALARRHNEAVYMAVSKGDEVLLLDMVDPLRQERGEPLVGRRFPFFANAAGKVMRAIDSWDLLEQIGRRWRGGRGEQPDLAKLRIELEQIREHGVAVECSGMGDGVVTVAVAVRDYAGKVVGALMLIGPSFRLLGDRLEQEIIPSLRLSAELLSARFGYARP</sequence>
<proteinExistence type="predicted"/>
<evidence type="ECO:0000313" key="5">
    <source>
        <dbReference type="EMBL" id="GFO64030.1"/>
    </source>
</evidence>
<evidence type="ECO:0000256" key="1">
    <source>
        <dbReference type="ARBA" id="ARBA00023015"/>
    </source>
</evidence>
<dbReference type="SUPFAM" id="SSF55781">
    <property type="entry name" value="GAF domain-like"/>
    <property type="match status" value="1"/>
</dbReference>
<gene>
    <name evidence="5" type="ORF">GMPD_19490</name>
</gene>
<dbReference type="SUPFAM" id="SSF46785">
    <property type="entry name" value="Winged helix' DNA-binding domain"/>
    <property type="match status" value="1"/>
</dbReference>
<keyword evidence="3" id="KW-0804">Transcription</keyword>
<dbReference type="GO" id="GO:0045892">
    <property type="term" value="P:negative regulation of DNA-templated transcription"/>
    <property type="evidence" value="ECO:0007669"/>
    <property type="project" value="TreeGrafter"/>
</dbReference>
<dbReference type="Pfam" id="PF01614">
    <property type="entry name" value="IclR_C"/>
    <property type="match status" value="1"/>
</dbReference>